<keyword evidence="3" id="KW-1185">Reference proteome</keyword>
<evidence type="ECO:0000313" key="3">
    <source>
        <dbReference type="Proteomes" id="UP000655830"/>
    </source>
</evidence>
<reference evidence="2" key="1">
    <citation type="submission" date="2020-08" db="EMBL/GenBank/DDBJ databases">
        <title>Genome public.</title>
        <authorList>
            <person name="Liu C."/>
            <person name="Sun Q."/>
        </authorList>
    </citation>
    <scope>NUCLEOTIDE SEQUENCE</scope>
    <source>
        <strain evidence="2">NSJ-12</strain>
    </source>
</reference>
<keyword evidence="1" id="KW-1133">Transmembrane helix</keyword>
<sequence length="51" mass="5404">MNSKTNAIVNFIAQELNSFIYILSVVSGALLGGALVAFIPLCAILVGFYNL</sequence>
<protein>
    <submittedName>
        <fullName evidence="2">Uncharacterized protein</fullName>
    </submittedName>
</protein>
<keyword evidence="1" id="KW-0812">Transmembrane</keyword>
<name>A0A926EKD1_9FIRM</name>
<dbReference type="Proteomes" id="UP000655830">
    <property type="component" value="Unassembled WGS sequence"/>
</dbReference>
<organism evidence="2 3">
    <name type="scientific">Zhenhengia yiwuensis</name>
    <dbReference type="NCBI Taxonomy" id="2763666"/>
    <lineage>
        <taxon>Bacteria</taxon>
        <taxon>Bacillati</taxon>
        <taxon>Bacillota</taxon>
        <taxon>Clostridia</taxon>
        <taxon>Lachnospirales</taxon>
        <taxon>Lachnospiraceae</taxon>
        <taxon>Zhenhengia</taxon>
    </lineage>
</organism>
<evidence type="ECO:0000256" key="1">
    <source>
        <dbReference type="SAM" id="Phobius"/>
    </source>
</evidence>
<evidence type="ECO:0000313" key="2">
    <source>
        <dbReference type="EMBL" id="MBC8580110.1"/>
    </source>
</evidence>
<proteinExistence type="predicted"/>
<comment type="caution">
    <text evidence="2">The sequence shown here is derived from an EMBL/GenBank/DDBJ whole genome shotgun (WGS) entry which is preliminary data.</text>
</comment>
<dbReference type="AlphaFoldDB" id="A0A926EKD1"/>
<keyword evidence="1" id="KW-0472">Membrane</keyword>
<dbReference type="EMBL" id="JACRSY010000016">
    <property type="protein sequence ID" value="MBC8580110.1"/>
    <property type="molecule type" value="Genomic_DNA"/>
</dbReference>
<dbReference type="RefSeq" id="WP_249332981.1">
    <property type="nucleotide sequence ID" value="NZ_JACRSY010000016.1"/>
</dbReference>
<accession>A0A926EKD1</accession>
<gene>
    <name evidence="2" type="ORF">H8718_11310</name>
</gene>
<feature type="transmembrane region" description="Helical" evidence="1">
    <location>
        <begin position="20"/>
        <end position="49"/>
    </location>
</feature>